<sequence>MSIPAIRGSQLGGTPDLPLLIVGPSLGTSVATLWSAAARRLASHYHVIGWDLPGHGVSPPPREGFSIADLASAVIKLVDHQLGTEPFTYAGVSVAGAVGLQLLLTHPERILSAALICTAARLGDPDDWRSRAQVVRDAGTGEVVSRSVRRWFSPGFFERNPRSAQALLDSLRRVDDDGYARTCEALAEFDARARLGEIDTPIVAVAGANDIATPPDSVRFIATNVSRGRFVQVPNAAHLAPAEQPDRVADVLATLRKWR</sequence>
<accession>A0A1E3TGK7</accession>
<dbReference type="STRING" id="29313.BHQ16_13990"/>
<dbReference type="Gene3D" id="3.40.50.1820">
    <property type="entry name" value="alpha/beta hydrolase"/>
    <property type="match status" value="1"/>
</dbReference>
<dbReference type="GO" id="GO:0003824">
    <property type="term" value="F:catalytic activity"/>
    <property type="evidence" value="ECO:0007669"/>
    <property type="project" value="UniProtKB-ARBA"/>
</dbReference>
<gene>
    <name evidence="2" type="ORF">MSP7336_03939</name>
</gene>
<dbReference type="InterPro" id="IPR000073">
    <property type="entry name" value="AB_hydrolase_1"/>
</dbReference>
<proteinExistence type="predicted"/>
<dbReference type="SUPFAM" id="SSF53474">
    <property type="entry name" value="alpha/beta-Hydrolases"/>
    <property type="match status" value="1"/>
</dbReference>
<dbReference type="Pfam" id="PF00561">
    <property type="entry name" value="Abhydrolase_1"/>
    <property type="match status" value="1"/>
</dbReference>
<dbReference type="PRINTS" id="PR00111">
    <property type="entry name" value="ABHYDROLASE"/>
</dbReference>
<keyword evidence="3" id="KW-1185">Reference proteome</keyword>
<dbReference type="OrthoDB" id="9802489at2"/>
<feature type="domain" description="AB hydrolase-1" evidence="1">
    <location>
        <begin position="33"/>
        <end position="242"/>
    </location>
</feature>
<evidence type="ECO:0000313" key="2">
    <source>
        <dbReference type="EMBL" id="SRX95670.1"/>
    </source>
</evidence>
<evidence type="ECO:0000259" key="1">
    <source>
        <dbReference type="Pfam" id="PF00561"/>
    </source>
</evidence>
<dbReference type="InterPro" id="IPR050228">
    <property type="entry name" value="Carboxylesterase_BioH"/>
</dbReference>
<dbReference type="RefSeq" id="WP_069396658.1">
    <property type="nucleotide sequence ID" value="NZ_JACKUN010000016.1"/>
</dbReference>
<dbReference type="PANTHER" id="PTHR43194">
    <property type="entry name" value="HYDROLASE ALPHA/BETA FOLD FAMILY"/>
    <property type="match status" value="1"/>
</dbReference>
<organism evidence="2 3">
    <name type="scientific">Mycobacterium shimoidei</name>
    <dbReference type="NCBI Taxonomy" id="29313"/>
    <lineage>
        <taxon>Bacteria</taxon>
        <taxon>Bacillati</taxon>
        <taxon>Actinomycetota</taxon>
        <taxon>Actinomycetes</taxon>
        <taxon>Mycobacteriales</taxon>
        <taxon>Mycobacteriaceae</taxon>
        <taxon>Mycobacterium</taxon>
    </lineage>
</organism>
<evidence type="ECO:0000313" key="3">
    <source>
        <dbReference type="Proteomes" id="UP000252015"/>
    </source>
</evidence>
<name>A0A1E3TGK7_MYCSH</name>
<protein>
    <submittedName>
        <fullName evidence="2">4-carboxymuconolactone decarboxylase [Nocardioides sp. JS614]</fullName>
    </submittedName>
</protein>
<dbReference type="InterPro" id="IPR029058">
    <property type="entry name" value="AB_hydrolase_fold"/>
</dbReference>
<dbReference type="Proteomes" id="UP000252015">
    <property type="component" value="Unassembled WGS sequence"/>
</dbReference>
<dbReference type="AlphaFoldDB" id="A0A1E3TGK7"/>
<reference evidence="2 3" key="1">
    <citation type="submission" date="2018-05" db="EMBL/GenBank/DDBJ databases">
        <authorList>
            <consortium name="IHU Genomes"/>
        </authorList>
    </citation>
    <scope>NUCLEOTIDE SEQUENCE [LARGE SCALE GENOMIC DNA]</scope>
    <source>
        <strain evidence="2 3">P7336</strain>
    </source>
</reference>
<dbReference type="EMBL" id="UEGW01000001">
    <property type="protein sequence ID" value="SRX95670.1"/>
    <property type="molecule type" value="Genomic_DNA"/>
</dbReference>
<dbReference type="PANTHER" id="PTHR43194:SF2">
    <property type="entry name" value="PEROXISOMAL MEMBRANE PROTEIN LPX1"/>
    <property type="match status" value="1"/>
</dbReference>